<evidence type="ECO:0000256" key="1">
    <source>
        <dbReference type="ARBA" id="ARBA00022723"/>
    </source>
</evidence>
<sequence>MIVDQDFVLVALKERQGMGTIQFAFFDVDETLINMKSMFSFRNYYWCKTLGQEGGEAASQEAERRMRGQIADGTSRDKINRLFWHVFKGCRQADLQAAIADWHQQMRQQENYYIQPAIQALREHQRNGVQPVFVSGSSCEILQPLARDLDVCYVLANQLEILGGNYTGEIKGTQTIGEGKRLAVQQFLEHQAGCAADCYGYGDHISDLPMLELVGFPRVVAGNPDLMGIAQERGWPILNQYSL</sequence>
<dbReference type="InterPro" id="IPR036412">
    <property type="entry name" value="HAD-like_sf"/>
</dbReference>
<dbReference type="GO" id="GO:0046872">
    <property type="term" value="F:metal ion binding"/>
    <property type="evidence" value="ECO:0007669"/>
    <property type="project" value="UniProtKB-KW"/>
</dbReference>
<dbReference type="PANTHER" id="PTHR43344:SF13">
    <property type="entry name" value="PHOSPHATASE RV3661-RELATED"/>
    <property type="match status" value="1"/>
</dbReference>
<dbReference type="Pfam" id="PF12710">
    <property type="entry name" value="HAD"/>
    <property type="match status" value="1"/>
</dbReference>
<evidence type="ECO:0000313" key="5">
    <source>
        <dbReference type="Proteomes" id="UP001208074"/>
    </source>
</evidence>
<reference evidence="4" key="1">
    <citation type="submission" date="2022-11" db="EMBL/GenBank/DDBJ databases">
        <title>Biodiversity and phylogenetic relationships of bacteria.</title>
        <authorList>
            <person name="Machado R.A.R."/>
            <person name="Bhat A."/>
            <person name="Loulou A."/>
            <person name="Kallel S."/>
        </authorList>
    </citation>
    <scope>NUCLEOTIDE SEQUENCE</scope>
    <source>
        <strain evidence="4">DSM 16503</strain>
    </source>
</reference>
<proteinExistence type="predicted"/>
<keyword evidence="1" id="KW-0479">Metal-binding</keyword>
<dbReference type="RefSeq" id="WP_051316403.1">
    <property type="nucleotide sequence ID" value="NZ_JAPKNB010000018.1"/>
</dbReference>
<evidence type="ECO:0000256" key="2">
    <source>
        <dbReference type="ARBA" id="ARBA00022801"/>
    </source>
</evidence>
<dbReference type="Proteomes" id="UP001208074">
    <property type="component" value="Unassembled WGS sequence"/>
</dbReference>
<dbReference type="SUPFAM" id="SSF56784">
    <property type="entry name" value="HAD-like"/>
    <property type="match status" value="1"/>
</dbReference>
<dbReference type="InterPro" id="IPR006385">
    <property type="entry name" value="HAD_hydro_SerB1"/>
</dbReference>
<dbReference type="InterPro" id="IPR023214">
    <property type="entry name" value="HAD_sf"/>
</dbReference>
<name>A0AAW5W003_9BURK</name>
<dbReference type="NCBIfam" id="TIGR01490">
    <property type="entry name" value="HAD-SF-IB-hyp1"/>
    <property type="match status" value="1"/>
</dbReference>
<gene>
    <name evidence="4" type="ORF">OSH02_18190</name>
</gene>
<evidence type="ECO:0000256" key="3">
    <source>
        <dbReference type="ARBA" id="ARBA00022842"/>
    </source>
</evidence>
<dbReference type="Gene3D" id="3.40.50.1000">
    <property type="entry name" value="HAD superfamily/HAD-like"/>
    <property type="match status" value="1"/>
</dbReference>
<keyword evidence="2 4" id="KW-0378">Hydrolase</keyword>
<organism evidence="4 5">
    <name type="scientific">Alcaligenes phenolicus</name>
    <dbReference type="NCBI Taxonomy" id="232846"/>
    <lineage>
        <taxon>Bacteria</taxon>
        <taxon>Pseudomonadati</taxon>
        <taxon>Pseudomonadota</taxon>
        <taxon>Betaproteobacteria</taxon>
        <taxon>Burkholderiales</taxon>
        <taxon>Alcaligenaceae</taxon>
        <taxon>Alcaligenes</taxon>
    </lineage>
</organism>
<evidence type="ECO:0000313" key="4">
    <source>
        <dbReference type="EMBL" id="MCX5567306.1"/>
    </source>
</evidence>
<dbReference type="AlphaFoldDB" id="A0AAW5W003"/>
<protein>
    <submittedName>
        <fullName evidence="4">HAD-IB family hydrolase</fullName>
    </submittedName>
</protein>
<dbReference type="InterPro" id="IPR050582">
    <property type="entry name" value="HAD-like_SerB"/>
</dbReference>
<dbReference type="GO" id="GO:0016787">
    <property type="term" value="F:hydrolase activity"/>
    <property type="evidence" value="ECO:0007669"/>
    <property type="project" value="UniProtKB-KW"/>
</dbReference>
<dbReference type="NCBIfam" id="TIGR01488">
    <property type="entry name" value="HAD-SF-IB"/>
    <property type="match status" value="1"/>
</dbReference>
<dbReference type="PANTHER" id="PTHR43344">
    <property type="entry name" value="PHOSPHOSERINE PHOSPHATASE"/>
    <property type="match status" value="1"/>
</dbReference>
<dbReference type="EMBL" id="JAPKNB010000018">
    <property type="protein sequence ID" value="MCX5567306.1"/>
    <property type="molecule type" value="Genomic_DNA"/>
</dbReference>
<accession>A0AAW5W003</accession>
<keyword evidence="3" id="KW-0460">Magnesium</keyword>
<dbReference type="Gene3D" id="1.20.1440.100">
    <property type="entry name" value="SG protein - dephosphorylation function"/>
    <property type="match status" value="1"/>
</dbReference>
<comment type="caution">
    <text evidence="4">The sequence shown here is derived from an EMBL/GenBank/DDBJ whole genome shotgun (WGS) entry which is preliminary data.</text>
</comment>